<feature type="domain" description="Major facilitator superfamily (MFS) profile" evidence="7">
    <location>
        <begin position="63"/>
        <end position="549"/>
    </location>
</feature>
<name>A0A319EPM0_9EURO</name>
<evidence type="ECO:0000256" key="3">
    <source>
        <dbReference type="ARBA" id="ARBA00022989"/>
    </source>
</evidence>
<feature type="transmembrane region" description="Helical" evidence="6">
    <location>
        <begin position="288"/>
        <end position="305"/>
    </location>
</feature>
<dbReference type="PANTHER" id="PTHR23501:SF198">
    <property type="entry name" value="AZOLE RESISTANCE PROTEIN 1-RELATED"/>
    <property type="match status" value="1"/>
</dbReference>
<dbReference type="OrthoDB" id="1405469at2759"/>
<evidence type="ECO:0000259" key="7">
    <source>
        <dbReference type="PROSITE" id="PS50850"/>
    </source>
</evidence>
<evidence type="ECO:0000313" key="8">
    <source>
        <dbReference type="EMBL" id="PYH92892.1"/>
    </source>
</evidence>
<keyword evidence="4 6" id="KW-0472">Membrane</keyword>
<feature type="region of interest" description="Disordered" evidence="5">
    <location>
        <begin position="1"/>
        <end position="48"/>
    </location>
</feature>
<dbReference type="InterPro" id="IPR036259">
    <property type="entry name" value="MFS_trans_sf"/>
</dbReference>
<feature type="transmembrane region" description="Helical" evidence="6">
    <location>
        <begin position="186"/>
        <end position="207"/>
    </location>
</feature>
<dbReference type="CDD" id="cd17502">
    <property type="entry name" value="MFS_Azr1_MDR_like"/>
    <property type="match status" value="1"/>
</dbReference>
<proteinExistence type="predicted"/>
<feature type="transmembrane region" description="Helical" evidence="6">
    <location>
        <begin position="392"/>
        <end position="412"/>
    </location>
</feature>
<dbReference type="PROSITE" id="PS50850">
    <property type="entry name" value="MFS"/>
    <property type="match status" value="1"/>
</dbReference>
<feature type="transmembrane region" description="Helical" evidence="6">
    <location>
        <begin position="418"/>
        <end position="440"/>
    </location>
</feature>
<feature type="transmembrane region" description="Helical" evidence="6">
    <location>
        <begin position="366"/>
        <end position="383"/>
    </location>
</feature>
<feature type="compositionally biased region" description="Basic and acidic residues" evidence="5">
    <location>
        <begin position="19"/>
        <end position="47"/>
    </location>
</feature>
<evidence type="ECO:0000256" key="5">
    <source>
        <dbReference type="SAM" id="MobiDB-lite"/>
    </source>
</evidence>
<dbReference type="GO" id="GO:0005886">
    <property type="term" value="C:plasma membrane"/>
    <property type="evidence" value="ECO:0007669"/>
    <property type="project" value="TreeGrafter"/>
</dbReference>
<dbReference type="VEuPathDB" id="FungiDB:BO71DRAFT_485091"/>
<evidence type="ECO:0000256" key="6">
    <source>
        <dbReference type="SAM" id="Phobius"/>
    </source>
</evidence>
<protein>
    <submittedName>
        <fullName evidence="8">MFS general substrate transporter</fullName>
    </submittedName>
</protein>
<feature type="transmembrane region" description="Helical" evidence="6">
    <location>
        <begin position="527"/>
        <end position="545"/>
    </location>
</feature>
<dbReference type="Proteomes" id="UP000247810">
    <property type="component" value="Unassembled WGS sequence"/>
</dbReference>
<evidence type="ECO:0000256" key="4">
    <source>
        <dbReference type="ARBA" id="ARBA00023136"/>
    </source>
</evidence>
<dbReference type="Gene3D" id="1.20.1250.20">
    <property type="entry name" value="MFS general substrate transporter like domains"/>
    <property type="match status" value="1"/>
</dbReference>
<dbReference type="GO" id="GO:0022857">
    <property type="term" value="F:transmembrane transporter activity"/>
    <property type="evidence" value="ECO:0007669"/>
    <property type="project" value="InterPro"/>
</dbReference>
<feature type="transmembrane region" description="Helical" evidence="6">
    <location>
        <begin position="326"/>
        <end position="346"/>
    </location>
</feature>
<dbReference type="InterPro" id="IPR011701">
    <property type="entry name" value="MFS"/>
</dbReference>
<evidence type="ECO:0000256" key="2">
    <source>
        <dbReference type="ARBA" id="ARBA00022692"/>
    </source>
</evidence>
<comment type="subcellular location">
    <subcellularLocation>
        <location evidence="1">Membrane</location>
        <topology evidence="1">Multi-pass membrane protein</topology>
    </subcellularLocation>
</comment>
<keyword evidence="2 6" id="KW-0812">Transmembrane</keyword>
<feature type="transmembrane region" description="Helical" evidence="6">
    <location>
        <begin position="127"/>
        <end position="145"/>
    </location>
</feature>
<evidence type="ECO:0000313" key="9">
    <source>
        <dbReference type="Proteomes" id="UP000247810"/>
    </source>
</evidence>
<dbReference type="EMBL" id="KZ825905">
    <property type="protein sequence ID" value="PYH92892.1"/>
    <property type="molecule type" value="Genomic_DNA"/>
</dbReference>
<dbReference type="Pfam" id="PF07690">
    <property type="entry name" value="MFS_1"/>
    <property type="match status" value="1"/>
</dbReference>
<dbReference type="STRING" id="1448320.A0A319EPM0"/>
<feature type="transmembrane region" description="Helical" evidence="6">
    <location>
        <begin position="255"/>
        <end position="276"/>
    </location>
</feature>
<gene>
    <name evidence="8" type="ORF">BO71DRAFT_485091</name>
</gene>
<feature type="transmembrane region" description="Helical" evidence="6">
    <location>
        <begin position="57"/>
        <end position="76"/>
    </location>
</feature>
<organism evidence="8 9">
    <name type="scientific">Aspergillus ellipticus CBS 707.79</name>
    <dbReference type="NCBI Taxonomy" id="1448320"/>
    <lineage>
        <taxon>Eukaryota</taxon>
        <taxon>Fungi</taxon>
        <taxon>Dikarya</taxon>
        <taxon>Ascomycota</taxon>
        <taxon>Pezizomycotina</taxon>
        <taxon>Eurotiomycetes</taxon>
        <taxon>Eurotiomycetidae</taxon>
        <taxon>Eurotiales</taxon>
        <taxon>Aspergillaceae</taxon>
        <taxon>Aspergillus</taxon>
        <taxon>Aspergillus subgen. Circumdati</taxon>
    </lineage>
</organism>
<feature type="transmembrane region" description="Helical" evidence="6">
    <location>
        <begin position="213"/>
        <end position="235"/>
    </location>
</feature>
<dbReference type="AlphaFoldDB" id="A0A319EPM0"/>
<dbReference type="InterPro" id="IPR020846">
    <property type="entry name" value="MFS_dom"/>
</dbReference>
<accession>A0A319EPM0</accession>
<dbReference type="PANTHER" id="PTHR23501">
    <property type="entry name" value="MAJOR FACILITATOR SUPERFAMILY"/>
    <property type="match status" value="1"/>
</dbReference>
<reference evidence="8 9" key="1">
    <citation type="submission" date="2018-02" db="EMBL/GenBank/DDBJ databases">
        <title>The genomes of Aspergillus section Nigri reveals drivers in fungal speciation.</title>
        <authorList>
            <consortium name="DOE Joint Genome Institute"/>
            <person name="Vesth T.C."/>
            <person name="Nybo J."/>
            <person name="Theobald S."/>
            <person name="Brandl J."/>
            <person name="Frisvad J.C."/>
            <person name="Nielsen K.F."/>
            <person name="Lyhne E.K."/>
            <person name="Kogle M.E."/>
            <person name="Kuo A."/>
            <person name="Riley R."/>
            <person name="Clum A."/>
            <person name="Nolan M."/>
            <person name="Lipzen A."/>
            <person name="Salamov A."/>
            <person name="Henrissat B."/>
            <person name="Wiebenga A."/>
            <person name="De vries R.P."/>
            <person name="Grigoriev I.V."/>
            <person name="Mortensen U.H."/>
            <person name="Andersen M.R."/>
            <person name="Baker S.E."/>
        </authorList>
    </citation>
    <scope>NUCLEOTIDE SEQUENCE [LARGE SCALE GENOMIC DNA]</scope>
    <source>
        <strain evidence="8 9">CBS 707.79</strain>
    </source>
</reference>
<evidence type="ECO:0000256" key="1">
    <source>
        <dbReference type="ARBA" id="ARBA00004141"/>
    </source>
</evidence>
<keyword evidence="3 6" id="KW-1133">Transmembrane helix</keyword>
<dbReference type="SUPFAM" id="SSF103473">
    <property type="entry name" value="MFS general substrate transporter"/>
    <property type="match status" value="1"/>
</dbReference>
<keyword evidence="9" id="KW-1185">Reference proteome</keyword>
<feature type="transmembrane region" description="Helical" evidence="6">
    <location>
        <begin position="151"/>
        <end position="174"/>
    </location>
</feature>
<sequence length="561" mass="60395">MELDTIPSPEELRPGSNPEVRHNFPPDEKRVGHTVPSRDESDPKPEPDIDPALYPRGIQFTLISLSLCFCVFLVGLDATILTTAVPSITDEFGSVADVGWYDAAFRLTCCMSQLSQGKLYDNFPVKWVFLVNLLLFEGGILLSGLAPSSMIFIIGRAITGLGFSGISQGCMVIIAISTPLRKRPTFVGLISACEYTAMAVAPILGGALTSDLSWRWCFYINVPAAALPSIFLLLLKLPTITLRGSKTHIQKLRELDLLGFFLFAPAVLCLLLALQWGGDTYNWSNTRIIVLFILSPIIFAVFCLLQQRKKDSAMLPPRVLRKRVMLTGAILSMCLSGCRSIIQYYISIYFQTIRNNTALQSGINTLPLVGGVLVSAILSGWFISHTRTYTPIMIPAGLCVVSGIAIMTTFTTTTPSSIWIPALILLGIGSGSAVGVPFIAAQAILSLKDISVGIALMTFSQDIGEAVFISVAQALFLNRLTDTLLVTAPGLNPAGVTSLGATSLEDKIPAKFLEGVVEAYNVAVKSTFFLAVALAASVVVAAGLIKRNPFLVRNELLGRGG</sequence>